<dbReference type="AlphaFoldDB" id="A0A813PHL3"/>
<accession>A0A813PHL3</accession>
<evidence type="ECO:0000256" key="3">
    <source>
        <dbReference type="ARBA" id="ARBA00022723"/>
    </source>
</evidence>
<dbReference type="InterPro" id="IPR028846">
    <property type="entry name" value="Recoverin"/>
</dbReference>
<sequence length="211" mass="24151">MGSNVSQPPIELSAADIEFISTKANIDHENVQVWYEKLKAACPNGKISKTDTVNFIRSINSGKEEQIQKMAIDIHKAFDTNNDGIVDQREFLIGFALTSTGSVREKLKYVFRTYDHDKDGVINKKEIDRMVKIVMRLRAKDDPENTARIIDDLKTSLEHLNGSKDFDDIKITSQDFIQLLMNNKELCELLSPFNIEQPREIIVQQSYSRSK</sequence>
<dbReference type="InterPro" id="IPR018247">
    <property type="entry name" value="EF_Hand_1_Ca_BS"/>
</dbReference>
<keyword evidence="6" id="KW-0449">Lipoprotein</keyword>
<dbReference type="CDD" id="cd00051">
    <property type="entry name" value="EFh"/>
    <property type="match status" value="1"/>
</dbReference>
<dbReference type="EMBL" id="CAJNOL010000020">
    <property type="protein sequence ID" value="CAF0752985.1"/>
    <property type="molecule type" value="Genomic_DNA"/>
</dbReference>
<dbReference type="InterPro" id="IPR002048">
    <property type="entry name" value="EF_hand_dom"/>
</dbReference>
<dbReference type="Pfam" id="PF13202">
    <property type="entry name" value="EF-hand_5"/>
    <property type="match status" value="1"/>
</dbReference>
<dbReference type="Pfam" id="PF13833">
    <property type="entry name" value="EF-hand_8"/>
    <property type="match status" value="1"/>
</dbReference>
<comment type="caution">
    <text evidence="8">The sequence shown here is derived from an EMBL/GenBank/DDBJ whole genome shotgun (WGS) entry which is preliminary data.</text>
</comment>
<evidence type="ECO:0000256" key="6">
    <source>
        <dbReference type="ARBA" id="ARBA00023288"/>
    </source>
</evidence>
<evidence type="ECO:0000256" key="4">
    <source>
        <dbReference type="ARBA" id="ARBA00022737"/>
    </source>
</evidence>
<dbReference type="PROSITE" id="PS00018">
    <property type="entry name" value="EF_HAND_1"/>
    <property type="match status" value="2"/>
</dbReference>
<evidence type="ECO:0000256" key="2">
    <source>
        <dbReference type="ARBA" id="ARBA00022707"/>
    </source>
</evidence>
<gene>
    <name evidence="8" type="ORF">JXQ802_LOCUS1789</name>
</gene>
<keyword evidence="5" id="KW-0106">Calcium</keyword>
<organism evidence="8 9">
    <name type="scientific">Rotaria sordida</name>
    <dbReference type="NCBI Taxonomy" id="392033"/>
    <lineage>
        <taxon>Eukaryota</taxon>
        <taxon>Metazoa</taxon>
        <taxon>Spiralia</taxon>
        <taxon>Gnathifera</taxon>
        <taxon>Rotifera</taxon>
        <taxon>Eurotatoria</taxon>
        <taxon>Bdelloidea</taxon>
        <taxon>Philodinida</taxon>
        <taxon>Philodinidae</taxon>
        <taxon>Rotaria</taxon>
    </lineage>
</organism>
<keyword evidence="2" id="KW-0519">Myristate</keyword>
<dbReference type="PRINTS" id="PR00450">
    <property type="entry name" value="RECOVERIN"/>
</dbReference>
<dbReference type="SUPFAM" id="SSF47473">
    <property type="entry name" value="EF-hand"/>
    <property type="match status" value="1"/>
</dbReference>
<proteinExistence type="inferred from homology"/>
<dbReference type="GO" id="GO:0005509">
    <property type="term" value="F:calcium ion binding"/>
    <property type="evidence" value="ECO:0007669"/>
    <property type="project" value="InterPro"/>
</dbReference>
<evidence type="ECO:0000256" key="1">
    <source>
        <dbReference type="ARBA" id="ARBA00006049"/>
    </source>
</evidence>
<dbReference type="SMART" id="SM00054">
    <property type="entry name" value="EFh"/>
    <property type="match status" value="2"/>
</dbReference>
<keyword evidence="3" id="KW-0479">Metal-binding</keyword>
<dbReference type="PANTHER" id="PTHR23055:SF178">
    <property type="entry name" value="NEUROCALCIN HOMOLOG"/>
    <property type="match status" value="1"/>
</dbReference>
<evidence type="ECO:0000256" key="5">
    <source>
        <dbReference type="ARBA" id="ARBA00022837"/>
    </source>
</evidence>
<dbReference type="Gene3D" id="1.10.238.10">
    <property type="entry name" value="EF-hand"/>
    <property type="match status" value="1"/>
</dbReference>
<dbReference type="PANTHER" id="PTHR23055">
    <property type="entry name" value="CALCIUM BINDING PROTEINS"/>
    <property type="match status" value="1"/>
</dbReference>
<keyword evidence="9" id="KW-1185">Reference proteome</keyword>
<evidence type="ECO:0000313" key="9">
    <source>
        <dbReference type="Proteomes" id="UP000663870"/>
    </source>
</evidence>
<dbReference type="PROSITE" id="PS50222">
    <property type="entry name" value="EF_HAND_2"/>
    <property type="match status" value="2"/>
</dbReference>
<reference evidence="8" key="1">
    <citation type="submission" date="2021-02" db="EMBL/GenBank/DDBJ databases">
        <authorList>
            <person name="Nowell W R."/>
        </authorList>
    </citation>
    <scope>NUCLEOTIDE SEQUENCE</scope>
</reference>
<evidence type="ECO:0000259" key="7">
    <source>
        <dbReference type="PROSITE" id="PS50222"/>
    </source>
</evidence>
<dbReference type="InterPro" id="IPR011992">
    <property type="entry name" value="EF-hand-dom_pair"/>
</dbReference>
<feature type="domain" description="EF-hand" evidence="7">
    <location>
        <begin position="102"/>
        <end position="137"/>
    </location>
</feature>
<keyword evidence="4" id="KW-0677">Repeat</keyword>
<name>A0A813PHL3_9BILA</name>
<evidence type="ECO:0000313" key="8">
    <source>
        <dbReference type="EMBL" id="CAF0752985.1"/>
    </source>
</evidence>
<feature type="domain" description="EF-hand" evidence="7">
    <location>
        <begin position="66"/>
        <end position="101"/>
    </location>
</feature>
<dbReference type="Proteomes" id="UP000663870">
    <property type="component" value="Unassembled WGS sequence"/>
</dbReference>
<protein>
    <recommendedName>
        <fullName evidence="7">EF-hand domain-containing protein</fullName>
    </recommendedName>
</protein>
<comment type="similarity">
    <text evidence="1">Belongs to the recoverin family.</text>
</comment>